<accession>A0A2U2D8D5</accession>
<name>A0A2U2D8D5_9PSED</name>
<dbReference type="InterPro" id="IPR041238">
    <property type="entry name" value="Rap1a"/>
</dbReference>
<feature type="chain" id="PRO_5015595562" description="Rap1a immunity protein domain-containing protein" evidence="1">
    <location>
        <begin position="23"/>
        <end position="123"/>
    </location>
</feature>
<dbReference type="OrthoDB" id="7062115at2"/>
<dbReference type="EMBL" id="QFAW01000014">
    <property type="protein sequence ID" value="PWE44806.1"/>
    <property type="molecule type" value="Genomic_DNA"/>
</dbReference>
<dbReference type="RefSeq" id="WP_109520964.1">
    <property type="nucleotide sequence ID" value="NZ_QFAW01000014.1"/>
</dbReference>
<dbReference type="Proteomes" id="UP000245056">
    <property type="component" value="Unassembled WGS sequence"/>
</dbReference>
<gene>
    <name evidence="3" type="ORF">C9I49_12690</name>
</gene>
<feature type="signal peptide" evidence="1">
    <location>
        <begin position="1"/>
        <end position="22"/>
    </location>
</feature>
<feature type="domain" description="Rap1a immunity protein" evidence="2">
    <location>
        <begin position="24"/>
        <end position="122"/>
    </location>
</feature>
<dbReference type="AlphaFoldDB" id="A0A2U2D8D5"/>
<dbReference type="Gene3D" id="1.10.890.40">
    <property type="match status" value="1"/>
</dbReference>
<proteinExistence type="predicted"/>
<comment type="caution">
    <text evidence="3">The sequence shown here is derived from an EMBL/GenBank/DDBJ whole genome shotgun (WGS) entry which is preliminary data.</text>
</comment>
<dbReference type="Pfam" id="PF18602">
    <property type="entry name" value="Rap1a"/>
    <property type="match status" value="1"/>
</dbReference>
<sequence length="123" mass="12791">MKTGMAVSIALALVVASTAAGADGNLLLAQCHASLQMLETTPKSAPDFNAGSCFGTVGGVMDTMTTLYYDLPKAAKACFPESGIQDGQAVRIVTRYMSEHPASLHKSGAMLSIEAFKAAYPCK</sequence>
<reference evidence="3 4" key="1">
    <citation type="submission" date="2018-05" db="EMBL/GenBank/DDBJ databases">
        <title>Genome sequences of two Antarctic strains of Pseudomonas prosekii: insights into adaptation to extreme conditions.</title>
        <authorList>
            <person name="Snopkova K."/>
            <person name="Dufkova K."/>
            <person name="Cejkova D."/>
            <person name="Sedlacek I."/>
            <person name="Smajs D."/>
        </authorList>
    </citation>
    <scope>NUCLEOTIDE SEQUENCE [LARGE SCALE GENOMIC DNA]</scope>
    <source>
        <strain evidence="3 4">P2673</strain>
    </source>
</reference>
<protein>
    <recommendedName>
        <fullName evidence="2">Rap1a immunity protein domain-containing protein</fullName>
    </recommendedName>
</protein>
<evidence type="ECO:0000313" key="3">
    <source>
        <dbReference type="EMBL" id="PWE44806.1"/>
    </source>
</evidence>
<evidence type="ECO:0000259" key="2">
    <source>
        <dbReference type="Pfam" id="PF18602"/>
    </source>
</evidence>
<keyword evidence="1" id="KW-0732">Signal</keyword>
<organism evidence="3 4">
    <name type="scientific">Pseudomonas prosekii</name>
    <dbReference type="NCBI Taxonomy" id="1148509"/>
    <lineage>
        <taxon>Bacteria</taxon>
        <taxon>Pseudomonadati</taxon>
        <taxon>Pseudomonadota</taxon>
        <taxon>Gammaproteobacteria</taxon>
        <taxon>Pseudomonadales</taxon>
        <taxon>Pseudomonadaceae</taxon>
        <taxon>Pseudomonas</taxon>
    </lineage>
</organism>
<evidence type="ECO:0000313" key="4">
    <source>
        <dbReference type="Proteomes" id="UP000245056"/>
    </source>
</evidence>
<evidence type="ECO:0000256" key="1">
    <source>
        <dbReference type="SAM" id="SignalP"/>
    </source>
</evidence>